<dbReference type="InterPro" id="IPR020266">
    <property type="entry name" value="Tom6"/>
</dbReference>
<evidence type="ECO:0000313" key="3">
    <source>
        <dbReference type="EMBL" id="PPJ58070.1"/>
    </source>
</evidence>
<evidence type="ECO:0000256" key="2">
    <source>
        <dbReference type="SAM" id="Phobius"/>
    </source>
</evidence>
<organism evidence="3 4">
    <name type="scientific">Cercospora berteroae</name>
    <dbReference type="NCBI Taxonomy" id="357750"/>
    <lineage>
        <taxon>Eukaryota</taxon>
        <taxon>Fungi</taxon>
        <taxon>Dikarya</taxon>
        <taxon>Ascomycota</taxon>
        <taxon>Pezizomycotina</taxon>
        <taxon>Dothideomycetes</taxon>
        <taxon>Dothideomycetidae</taxon>
        <taxon>Mycosphaerellales</taxon>
        <taxon>Mycosphaerellaceae</taxon>
        <taxon>Cercospora</taxon>
    </lineage>
</organism>
<dbReference type="Pfam" id="PF17112">
    <property type="entry name" value="Tom6"/>
    <property type="match status" value="1"/>
</dbReference>
<proteinExistence type="predicted"/>
<keyword evidence="2" id="KW-0472">Membrane</keyword>
<comment type="caution">
    <text evidence="3">The sequence shown here is derived from an EMBL/GenBank/DDBJ whole genome shotgun (WGS) entry which is preliminary data.</text>
</comment>
<gene>
    <name evidence="3" type="ORF">CBER1_03881</name>
</gene>
<dbReference type="Proteomes" id="UP000237631">
    <property type="component" value="Unassembled WGS sequence"/>
</dbReference>
<dbReference type="OrthoDB" id="5403997at2759"/>
<evidence type="ECO:0000313" key="4">
    <source>
        <dbReference type="Proteomes" id="UP000237631"/>
    </source>
</evidence>
<accession>A0A2S6CEB4</accession>
<name>A0A2S6CEB4_9PEZI</name>
<sequence length="94" mass="10362">MPPKGRGNAIGGPRPAPRGGFARETYNWVTSADNRSVVTSLAFFAGGVAFLSSSWAEILLPPYDFHPRKYQTFQHWANEAAGSKHLYDDDACEM</sequence>
<reference evidence="4" key="1">
    <citation type="journal article" date="2017" name="bioRxiv">
        <title>Conservation of a gene cluster reveals novel cercosporin biosynthetic mechanisms and extends production to the genus Colletotrichum.</title>
        <authorList>
            <person name="de Jonge R."/>
            <person name="Ebert M.K."/>
            <person name="Huitt-Roehl C.R."/>
            <person name="Pal P."/>
            <person name="Suttle J.C."/>
            <person name="Spanner R.E."/>
            <person name="Neubauer J.D."/>
            <person name="Jurick W.M.II."/>
            <person name="Stott K.A."/>
            <person name="Secor G.A."/>
            <person name="Thomma B.P.H.J."/>
            <person name="Van de Peer Y."/>
            <person name="Townsend C.A."/>
            <person name="Bolton M.D."/>
        </authorList>
    </citation>
    <scope>NUCLEOTIDE SEQUENCE [LARGE SCALE GENOMIC DNA]</scope>
    <source>
        <strain evidence="4">CBS538.71</strain>
    </source>
</reference>
<keyword evidence="2" id="KW-0812">Transmembrane</keyword>
<keyword evidence="4" id="KW-1185">Reference proteome</keyword>
<feature type="region of interest" description="Disordered" evidence="1">
    <location>
        <begin position="1"/>
        <end position="20"/>
    </location>
</feature>
<evidence type="ECO:0000256" key="1">
    <source>
        <dbReference type="SAM" id="MobiDB-lite"/>
    </source>
</evidence>
<dbReference type="EMBL" id="PNEN01000475">
    <property type="protein sequence ID" value="PPJ58070.1"/>
    <property type="molecule type" value="Genomic_DNA"/>
</dbReference>
<dbReference type="GO" id="GO:0005742">
    <property type="term" value="C:mitochondrial outer membrane translocase complex"/>
    <property type="evidence" value="ECO:0007669"/>
    <property type="project" value="InterPro"/>
</dbReference>
<keyword evidence="2" id="KW-1133">Transmembrane helix</keyword>
<feature type="transmembrane region" description="Helical" evidence="2">
    <location>
        <begin position="37"/>
        <end position="60"/>
    </location>
</feature>
<dbReference type="GO" id="GO:0030150">
    <property type="term" value="P:protein import into mitochondrial matrix"/>
    <property type="evidence" value="ECO:0007669"/>
    <property type="project" value="InterPro"/>
</dbReference>
<protein>
    <submittedName>
        <fullName evidence="3">Uncharacterized protein</fullName>
    </submittedName>
</protein>
<dbReference type="AlphaFoldDB" id="A0A2S6CEB4"/>